<dbReference type="Proteomes" id="UP001157006">
    <property type="component" value="Chromosome 1L"/>
</dbReference>
<reference evidence="1 2" key="1">
    <citation type="submission" date="2023-01" db="EMBL/GenBank/DDBJ databases">
        <authorList>
            <person name="Kreplak J."/>
        </authorList>
    </citation>
    <scope>NUCLEOTIDE SEQUENCE [LARGE SCALE GENOMIC DNA]</scope>
</reference>
<sequence>MLKISNNRPTGCSAARTLTSSILLSPSRLNASSKVVNAKWVLYRLSSSSRIHRKPCGSENGLIMNIQFLNRLLSHLIKEDISTSGGDKQADSNFFPPSPFATTTNRVWQARYSVMLSVPVPVNSLRAAIYLKVFCNVLRYLPWMEVPTGFGGITILEMLGKGFGVNAVNRCLSESFLNGTELLGSLWILKQLVKVRIRKQFMNDLVPMLIIEYFKTFLNHMTIVRLH</sequence>
<protein>
    <submittedName>
        <fullName evidence="1">Uncharacterized protein</fullName>
    </submittedName>
</protein>
<accession>A0AAV0YNA1</accession>
<dbReference type="AlphaFoldDB" id="A0AAV0YNA1"/>
<keyword evidence="2" id="KW-1185">Reference proteome</keyword>
<dbReference type="EMBL" id="OX451736">
    <property type="protein sequence ID" value="CAI8587466.1"/>
    <property type="molecule type" value="Genomic_DNA"/>
</dbReference>
<name>A0AAV0YNA1_VICFA</name>
<evidence type="ECO:0000313" key="1">
    <source>
        <dbReference type="EMBL" id="CAI8587466.1"/>
    </source>
</evidence>
<evidence type="ECO:0000313" key="2">
    <source>
        <dbReference type="Proteomes" id="UP001157006"/>
    </source>
</evidence>
<gene>
    <name evidence="1" type="ORF">VFH_I300920</name>
</gene>
<proteinExistence type="predicted"/>
<organism evidence="1 2">
    <name type="scientific">Vicia faba</name>
    <name type="common">Broad bean</name>
    <name type="synonym">Faba vulgaris</name>
    <dbReference type="NCBI Taxonomy" id="3906"/>
    <lineage>
        <taxon>Eukaryota</taxon>
        <taxon>Viridiplantae</taxon>
        <taxon>Streptophyta</taxon>
        <taxon>Embryophyta</taxon>
        <taxon>Tracheophyta</taxon>
        <taxon>Spermatophyta</taxon>
        <taxon>Magnoliopsida</taxon>
        <taxon>eudicotyledons</taxon>
        <taxon>Gunneridae</taxon>
        <taxon>Pentapetalae</taxon>
        <taxon>rosids</taxon>
        <taxon>fabids</taxon>
        <taxon>Fabales</taxon>
        <taxon>Fabaceae</taxon>
        <taxon>Papilionoideae</taxon>
        <taxon>50 kb inversion clade</taxon>
        <taxon>NPAAA clade</taxon>
        <taxon>Hologalegina</taxon>
        <taxon>IRL clade</taxon>
        <taxon>Fabeae</taxon>
        <taxon>Vicia</taxon>
    </lineage>
</organism>